<feature type="domain" description="ABC-2 type transporter transmembrane" evidence="6">
    <location>
        <begin position="15"/>
        <end position="340"/>
    </location>
</feature>
<feature type="transmembrane region" description="Helical" evidence="5">
    <location>
        <begin position="15"/>
        <end position="36"/>
    </location>
</feature>
<comment type="caution">
    <text evidence="7">The sequence shown here is derived from an EMBL/GenBank/DDBJ whole genome shotgun (WGS) entry which is preliminary data.</text>
</comment>
<dbReference type="PANTHER" id="PTHR43027">
    <property type="entry name" value="DOXORUBICIN RESISTANCE ABC TRANSPORTER PERMEASE PROTEIN DRRC-RELATED"/>
    <property type="match status" value="1"/>
</dbReference>
<name>A0A9D1HP58_9FIRM</name>
<reference evidence="7" key="2">
    <citation type="journal article" date="2021" name="PeerJ">
        <title>Extensive microbial diversity within the chicken gut microbiome revealed by metagenomics and culture.</title>
        <authorList>
            <person name="Gilroy R."/>
            <person name="Ravi A."/>
            <person name="Getino M."/>
            <person name="Pursley I."/>
            <person name="Horton D.L."/>
            <person name="Alikhan N.F."/>
            <person name="Baker D."/>
            <person name="Gharbi K."/>
            <person name="Hall N."/>
            <person name="Watson M."/>
            <person name="Adriaenssens E.M."/>
            <person name="Foster-Nyarko E."/>
            <person name="Jarju S."/>
            <person name="Secka A."/>
            <person name="Antonio M."/>
            <person name="Oren A."/>
            <person name="Chaudhuri R.R."/>
            <person name="La Ragione R."/>
            <person name="Hildebrand F."/>
            <person name="Pallen M.J."/>
        </authorList>
    </citation>
    <scope>NUCLEOTIDE SEQUENCE</scope>
    <source>
        <strain evidence="7">CHK195-11698</strain>
    </source>
</reference>
<evidence type="ECO:0000313" key="7">
    <source>
        <dbReference type="EMBL" id="HIU13711.1"/>
    </source>
</evidence>
<comment type="subcellular location">
    <subcellularLocation>
        <location evidence="1">Membrane</location>
        <topology evidence="1">Multi-pass membrane protein</topology>
    </subcellularLocation>
</comment>
<dbReference type="PANTHER" id="PTHR43027:SF1">
    <property type="entry name" value="DOXORUBICIN RESISTANCE ABC TRANSPORTER PERMEASE PROTEIN DRRC-RELATED"/>
    <property type="match status" value="1"/>
</dbReference>
<feature type="transmembrane region" description="Helical" evidence="5">
    <location>
        <begin position="232"/>
        <end position="253"/>
    </location>
</feature>
<keyword evidence="3 5" id="KW-1133">Transmembrane helix</keyword>
<gene>
    <name evidence="7" type="ORF">IAD15_06535</name>
</gene>
<dbReference type="EMBL" id="DVMJ01000055">
    <property type="protein sequence ID" value="HIU13711.1"/>
    <property type="molecule type" value="Genomic_DNA"/>
</dbReference>
<evidence type="ECO:0000256" key="5">
    <source>
        <dbReference type="SAM" id="Phobius"/>
    </source>
</evidence>
<accession>A0A9D1HP58</accession>
<dbReference type="Proteomes" id="UP000824175">
    <property type="component" value="Unassembled WGS sequence"/>
</dbReference>
<dbReference type="GO" id="GO:0016020">
    <property type="term" value="C:membrane"/>
    <property type="evidence" value="ECO:0007669"/>
    <property type="project" value="UniProtKB-SubCell"/>
</dbReference>
<sequence length="350" mass="38998">MHNLILEIQRKTRNWALIFWILVFPLILTVLFRLIIANAYTTASSPAQVGTLSLNNDPQLAAVLDQLETEGIITLVEPEQADAVLEVQEDGQLVVHMDDNGIAQTIITAIANQYQQNRALTEQTGILPDNSQTAYLVERTMPSNKSLIYINYFTTLAMGCLSSAYFGLKAINDLQANLSEVGKRLACSPEKKSYLVFKQVLSNNLICMSLNLIQILVMKYLLQIDFGTHTGFILLTTFLGSWLGNGLGMVVGGFLKLNYNDKSNLLTAIIMLGNTAAGMMLPQIKYLVRLYCPLADALNPAALITDAYYQLSFYGLNATYYRLIITMAVIGLLFYLLTLLILRRQRYASL</sequence>
<feature type="transmembrane region" description="Helical" evidence="5">
    <location>
        <begin position="265"/>
        <end position="284"/>
    </location>
</feature>
<dbReference type="InterPro" id="IPR013525">
    <property type="entry name" value="ABC2_TM"/>
</dbReference>
<dbReference type="InterPro" id="IPR052902">
    <property type="entry name" value="ABC-2_transporter"/>
</dbReference>
<feature type="transmembrane region" description="Helical" evidence="5">
    <location>
        <begin position="320"/>
        <end position="342"/>
    </location>
</feature>
<dbReference type="GO" id="GO:0140359">
    <property type="term" value="F:ABC-type transporter activity"/>
    <property type="evidence" value="ECO:0007669"/>
    <property type="project" value="InterPro"/>
</dbReference>
<feature type="transmembrane region" description="Helical" evidence="5">
    <location>
        <begin position="200"/>
        <end position="220"/>
    </location>
</feature>
<dbReference type="Pfam" id="PF12698">
    <property type="entry name" value="ABC2_membrane_3"/>
    <property type="match status" value="1"/>
</dbReference>
<evidence type="ECO:0000256" key="3">
    <source>
        <dbReference type="ARBA" id="ARBA00022989"/>
    </source>
</evidence>
<keyword evidence="2 5" id="KW-0812">Transmembrane</keyword>
<organism evidence="7 8">
    <name type="scientific">Candidatus Fimiplasma intestinipullorum</name>
    <dbReference type="NCBI Taxonomy" id="2840825"/>
    <lineage>
        <taxon>Bacteria</taxon>
        <taxon>Bacillati</taxon>
        <taxon>Bacillota</taxon>
        <taxon>Clostridia</taxon>
        <taxon>Eubacteriales</taxon>
        <taxon>Candidatus Fimiplasma</taxon>
    </lineage>
</organism>
<evidence type="ECO:0000256" key="2">
    <source>
        <dbReference type="ARBA" id="ARBA00022692"/>
    </source>
</evidence>
<evidence type="ECO:0000259" key="6">
    <source>
        <dbReference type="Pfam" id="PF12698"/>
    </source>
</evidence>
<proteinExistence type="predicted"/>
<reference evidence="7" key="1">
    <citation type="submission" date="2020-10" db="EMBL/GenBank/DDBJ databases">
        <authorList>
            <person name="Gilroy R."/>
        </authorList>
    </citation>
    <scope>NUCLEOTIDE SEQUENCE</scope>
    <source>
        <strain evidence="7">CHK195-11698</strain>
    </source>
</reference>
<evidence type="ECO:0000256" key="4">
    <source>
        <dbReference type="ARBA" id="ARBA00023136"/>
    </source>
</evidence>
<protein>
    <submittedName>
        <fullName evidence="7">ABC transporter permease</fullName>
    </submittedName>
</protein>
<evidence type="ECO:0000313" key="8">
    <source>
        <dbReference type="Proteomes" id="UP000824175"/>
    </source>
</evidence>
<dbReference type="AlphaFoldDB" id="A0A9D1HP58"/>
<keyword evidence="4 5" id="KW-0472">Membrane</keyword>
<evidence type="ECO:0000256" key="1">
    <source>
        <dbReference type="ARBA" id="ARBA00004141"/>
    </source>
</evidence>